<dbReference type="InterPro" id="IPR058205">
    <property type="entry name" value="D-LDH-like"/>
</dbReference>
<evidence type="ECO:0000259" key="3">
    <source>
        <dbReference type="Pfam" id="PF02826"/>
    </source>
</evidence>
<dbReference type="PANTHER" id="PTHR43026">
    <property type="entry name" value="2-HYDROXYACID DEHYDROGENASE HOMOLOG 1-RELATED"/>
    <property type="match status" value="1"/>
</dbReference>
<sequence>MNYDIMHFEALGKEAEHLENITNELIENGKLPKNFNFLITPLTIQEYFKDKEVKMPDIITTKTHSKLPKRYVSEGNKKSVITRSAGYDHFEHLQNEINLTSLREYCVDAVAQTAIKFVYCVCGNLNEYTLNTSIFERKNSSSFMELNLNRVATVYWVGKIGKKIYENLSYNGLSVQAVDIRSEELKLLEEYKGFNFVTPEEAILNSDIIVNVMNLTKDRGSRFYNENYFSEEYLLKAKKPLYFVNVTRGEIAPESTLLKLYKEKKIVGIGVDVFSHESELTSYLQNNDFSKCSNDDIIAAGEIIKNGIAKAENFYVQPHQGFNSDLAAKTKAVEAMNHVVYWLNNKDKKFKEQLPYYK</sequence>
<dbReference type="Gene3D" id="3.40.50.720">
    <property type="entry name" value="NAD(P)-binding Rossmann-like Domain"/>
    <property type="match status" value="2"/>
</dbReference>
<evidence type="ECO:0000313" key="5">
    <source>
        <dbReference type="Proteomes" id="UP000254777"/>
    </source>
</evidence>
<dbReference type="AlphaFoldDB" id="A0A379DAI8"/>
<dbReference type="EMBL" id="UGTH01000001">
    <property type="protein sequence ID" value="SUB75026.1"/>
    <property type="molecule type" value="Genomic_DNA"/>
</dbReference>
<evidence type="ECO:0000256" key="2">
    <source>
        <dbReference type="ARBA" id="ARBA00023027"/>
    </source>
</evidence>
<dbReference type="GO" id="GO:0051287">
    <property type="term" value="F:NAD binding"/>
    <property type="evidence" value="ECO:0007669"/>
    <property type="project" value="InterPro"/>
</dbReference>
<dbReference type="Proteomes" id="UP000254777">
    <property type="component" value="Unassembled WGS sequence"/>
</dbReference>
<evidence type="ECO:0000313" key="4">
    <source>
        <dbReference type="EMBL" id="SUB75026.1"/>
    </source>
</evidence>
<dbReference type="GO" id="GO:0008720">
    <property type="term" value="F:D-lactate dehydrogenase (NAD+) activity"/>
    <property type="evidence" value="ECO:0007669"/>
    <property type="project" value="TreeGrafter"/>
</dbReference>
<dbReference type="InterPro" id="IPR036291">
    <property type="entry name" value="NAD(P)-bd_dom_sf"/>
</dbReference>
<keyword evidence="2" id="KW-0520">NAD</keyword>
<organism evidence="4 5">
    <name type="scientific">Peptoniphilus indolicus</name>
    <dbReference type="NCBI Taxonomy" id="33030"/>
    <lineage>
        <taxon>Bacteria</taxon>
        <taxon>Bacillati</taxon>
        <taxon>Bacillota</taxon>
        <taxon>Tissierellia</taxon>
        <taxon>Tissierellales</taxon>
        <taxon>Peptoniphilaceae</taxon>
        <taxon>Peptoniphilus</taxon>
    </lineage>
</organism>
<dbReference type="Pfam" id="PF02826">
    <property type="entry name" value="2-Hacid_dh_C"/>
    <property type="match status" value="1"/>
</dbReference>
<dbReference type="InterPro" id="IPR006140">
    <property type="entry name" value="D-isomer_DH_NAD-bd"/>
</dbReference>
<reference evidence="4 5" key="1">
    <citation type="submission" date="2018-06" db="EMBL/GenBank/DDBJ databases">
        <authorList>
            <consortium name="Pathogen Informatics"/>
            <person name="Doyle S."/>
        </authorList>
    </citation>
    <scope>NUCLEOTIDE SEQUENCE [LARGE SCALE GENOMIC DNA]</scope>
    <source>
        <strain evidence="4 5">NCTC11088</strain>
    </source>
</reference>
<proteinExistence type="inferred from homology"/>
<protein>
    <submittedName>
        <fullName evidence="4">D-lactate dehydrogenase</fullName>
    </submittedName>
</protein>
<accession>A0A379DAI8</accession>
<evidence type="ECO:0000256" key="1">
    <source>
        <dbReference type="ARBA" id="ARBA00005854"/>
    </source>
</evidence>
<dbReference type="RefSeq" id="WP_004820696.1">
    <property type="nucleotide sequence ID" value="NZ_UGTH01000001.1"/>
</dbReference>
<name>A0A379DAI8_9FIRM</name>
<gene>
    <name evidence="4" type="ORF">NCTC11088_00788</name>
</gene>
<comment type="similarity">
    <text evidence="1">Belongs to the D-isomer specific 2-hydroxyacid dehydrogenase family.</text>
</comment>
<dbReference type="SUPFAM" id="SSF51735">
    <property type="entry name" value="NAD(P)-binding Rossmann-fold domains"/>
    <property type="match status" value="1"/>
</dbReference>
<dbReference type="PANTHER" id="PTHR43026:SF1">
    <property type="entry name" value="2-HYDROXYACID DEHYDROGENASE HOMOLOG 1-RELATED"/>
    <property type="match status" value="1"/>
</dbReference>
<feature type="domain" description="D-isomer specific 2-hydroxyacid dehydrogenase NAD-binding" evidence="3">
    <location>
        <begin position="151"/>
        <end position="321"/>
    </location>
</feature>